<keyword evidence="1" id="KW-1133">Transmembrane helix</keyword>
<reference evidence="2 3" key="1">
    <citation type="submission" date="2020-06" db="EMBL/GenBank/DDBJ databases">
        <title>Haloterrigena sp. nov., an extremely halophilic archaeon isolated from a saline sediment.</title>
        <authorList>
            <person name="Liu B.-B."/>
        </authorList>
    </citation>
    <scope>NUCLEOTIDE SEQUENCE [LARGE SCALE GENOMIC DNA]</scope>
    <source>
        <strain evidence="2 3">SYSU A558-1</strain>
    </source>
</reference>
<keyword evidence="1" id="KW-0472">Membrane</keyword>
<evidence type="ECO:0000313" key="3">
    <source>
        <dbReference type="Proteomes" id="UP001016761"/>
    </source>
</evidence>
<feature type="transmembrane region" description="Helical" evidence="1">
    <location>
        <begin position="32"/>
        <end position="55"/>
    </location>
</feature>
<evidence type="ECO:0000256" key="1">
    <source>
        <dbReference type="SAM" id="Phobius"/>
    </source>
</evidence>
<dbReference type="EMBL" id="JABUQZ010000001">
    <property type="protein sequence ID" value="NUC71663.1"/>
    <property type="molecule type" value="Genomic_DNA"/>
</dbReference>
<gene>
    <name evidence="2" type="ORF">HTZ84_04945</name>
</gene>
<protein>
    <submittedName>
        <fullName evidence="2">Uncharacterized protein</fullName>
    </submittedName>
</protein>
<keyword evidence="3" id="KW-1185">Reference proteome</keyword>
<feature type="transmembrane region" description="Helical" evidence="1">
    <location>
        <begin position="67"/>
        <end position="90"/>
    </location>
</feature>
<dbReference type="RefSeq" id="WP_174679654.1">
    <property type="nucleotide sequence ID" value="NZ_JABUQZ010000001.1"/>
</dbReference>
<organism evidence="2 3">
    <name type="scientific">Haloterrigena gelatinilytica</name>
    <dbReference type="NCBI Taxonomy" id="2741724"/>
    <lineage>
        <taxon>Archaea</taxon>
        <taxon>Methanobacteriati</taxon>
        <taxon>Methanobacteriota</taxon>
        <taxon>Stenosarchaea group</taxon>
        <taxon>Halobacteria</taxon>
        <taxon>Halobacteriales</taxon>
        <taxon>Natrialbaceae</taxon>
        <taxon>Haloterrigena</taxon>
    </lineage>
</organism>
<evidence type="ECO:0000313" key="2">
    <source>
        <dbReference type="EMBL" id="NUC71663.1"/>
    </source>
</evidence>
<keyword evidence="1" id="KW-0812">Transmembrane</keyword>
<dbReference type="Proteomes" id="UP001016761">
    <property type="component" value="Unassembled WGS sequence"/>
</dbReference>
<comment type="caution">
    <text evidence="2">The sequence shown here is derived from an EMBL/GenBank/DDBJ whole genome shotgun (WGS) entry which is preliminary data.</text>
</comment>
<proteinExistence type="predicted"/>
<accession>A0ABX2L9U6</accession>
<name>A0ABX2L9U6_9EURY</name>
<sequence length="292" mass="32794">MGKRKEESELLVNMAISQIRSQIGDFLENNSIITVAAFVVVILYTASILPLAYFLSTQTGLDFVDAVTIFSPVGTILVSVLLAVLYFGMLRLQSQQVEIMEEQAGWAEAANSPAIIIERWYPDGDEVVFYLRNEGNAHVEEMNLIADLEITDKITGETVEHYRSTAILGKKDSEGFESHFMPAQTSDYIEYKAGVMFYRNLLGGDESAGFRLSKIEALLGDLLEDRSTVLPCELTLKLESVAPGENVSEREFWRTSFGVFEEKNLEEVIDEGKKEDGLYHVQPEPESHEYQI</sequence>